<organism evidence="2 3">
    <name type="scientific">Paenibacillus shunpengii</name>
    <dbReference type="NCBI Taxonomy" id="2054424"/>
    <lineage>
        <taxon>Bacteria</taxon>
        <taxon>Bacillati</taxon>
        <taxon>Bacillota</taxon>
        <taxon>Bacilli</taxon>
        <taxon>Bacillales</taxon>
        <taxon>Paenibacillaceae</taxon>
        <taxon>Paenibacillus</taxon>
    </lineage>
</organism>
<keyword evidence="1" id="KW-1133">Transmembrane helix</keyword>
<protein>
    <submittedName>
        <fullName evidence="2">Uncharacterized protein</fullName>
    </submittedName>
</protein>
<keyword evidence="1" id="KW-0472">Membrane</keyword>
<keyword evidence="3" id="KW-1185">Reference proteome</keyword>
<dbReference type="EMBL" id="JBHUMJ010000002">
    <property type="protein sequence ID" value="MFD2700299.1"/>
    <property type="molecule type" value="Genomic_DNA"/>
</dbReference>
<gene>
    <name evidence="2" type="ORF">ACFSVM_07440</name>
</gene>
<evidence type="ECO:0000313" key="3">
    <source>
        <dbReference type="Proteomes" id="UP001597540"/>
    </source>
</evidence>
<reference evidence="3" key="1">
    <citation type="journal article" date="2019" name="Int. J. Syst. Evol. Microbiol.">
        <title>The Global Catalogue of Microorganisms (GCM) 10K type strain sequencing project: providing services to taxonomists for standard genome sequencing and annotation.</title>
        <authorList>
            <consortium name="The Broad Institute Genomics Platform"/>
            <consortium name="The Broad Institute Genome Sequencing Center for Infectious Disease"/>
            <person name="Wu L."/>
            <person name="Ma J."/>
        </authorList>
    </citation>
    <scope>NUCLEOTIDE SEQUENCE [LARGE SCALE GENOMIC DNA]</scope>
    <source>
        <strain evidence="3">KCTC 33849</strain>
    </source>
</reference>
<feature type="transmembrane region" description="Helical" evidence="1">
    <location>
        <begin position="42"/>
        <end position="65"/>
    </location>
</feature>
<sequence length="156" mass="19032">MESGKVHMVNRPKELSNLIAVFMFIALQTWVFVTSLRRESEIFWMFSFYILLCLYYLIMMAWYFIKYKPWRPVEFEVLPDSYRVGSNQITASEIQFIIVRGYFHPCVGIQLFNKKRTPMYMRIKFQDQKQEDMIMKEIRAWAEPHQIPVKWGNFRY</sequence>
<dbReference type="Proteomes" id="UP001597540">
    <property type="component" value="Unassembled WGS sequence"/>
</dbReference>
<dbReference type="RefSeq" id="WP_379261159.1">
    <property type="nucleotide sequence ID" value="NZ_JBHUMJ010000002.1"/>
</dbReference>
<accession>A0ABW5SKX1</accession>
<name>A0ABW5SKX1_9BACL</name>
<keyword evidence="1" id="KW-0812">Transmembrane</keyword>
<evidence type="ECO:0000313" key="2">
    <source>
        <dbReference type="EMBL" id="MFD2700299.1"/>
    </source>
</evidence>
<evidence type="ECO:0000256" key="1">
    <source>
        <dbReference type="SAM" id="Phobius"/>
    </source>
</evidence>
<feature type="transmembrane region" description="Helical" evidence="1">
    <location>
        <begin position="15"/>
        <end position="36"/>
    </location>
</feature>
<comment type="caution">
    <text evidence="2">The sequence shown here is derived from an EMBL/GenBank/DDBJ whole genome shotgun (WGS) entry which is preliminary data.</text>
</comment>
<proteinExistence type="predicted"/>